<feature type="region of interest" description="Disordered" evidence="6">
    <location>
        <begin position="196"/>
        <end position="221"/>
    </location>
</feature>
<dbReference type="OrthoDB" id="1927134at2759"/>
<dbReference type="GO" id="GO:0005634">
    <property type="term" value="C:nucleus"/>
    <property type="evidence" value="ECO:0007669"/>
    <property type="project" value="UniProtKB-SubCell"/>
</dbReference>
<dbReference type="GO" id="GO:2000032">
    <property type="term" value="P:regulation of secondary shoot formation"/>
    <property type="evidence" value="ECO:0007669"/>
    <property type="project" value="TreeGrafter"/>
</dbReference>
<dbReference type="PANTHER" id="PTHR31072:SF93">
    <property type="entry name" value="TRANSCRIPTION FACTOR TCP24"/>
    <property type="match status" value="1"/>
</dbReference>
<keyword evidence="4" id="KW-0804">Transcription</keyword>
<dbReference type="EMBL" id="CM018043">
    <property type="protein sequence ID" value="KAA8530547.1"/>
    <property type="molecule type" value="Genomic_DNA"/>
</dbReference>
<evidence type="ECO:0000256" key="2">
    <source>
        <dbReference type="ARBA" id="ARBA00023015"/>
    </source>
</evidence>
<keyword evidence="9" id="KW-1185">Reference proteome</keyword>
<reference evidence="8 9" key="1">
    <citation type="submission" date="2019-09" db="EMBL/GenBank/DDBJ databases">
        <title>A chromosome-level genome assembly of the Chinese tupelo Nyssa sinensis.</title>
        <authorList>
            <person name="Yang X."/>
            <person name="Kang M."/>
            <person name="Yang Y."/>
            <person name="Xiong H."/>
            <person name="Wang M."/>
            <person name="Zhang Z."/>
            <person name="Wang Z."/>
            <person name="Wu H."/>
            <person name="Ma T."/>
            <person name="Liu J."/>
            <person name="Xi Z."/>
        </authorList>
    </citation>
    <scope>NUCLEOTIDE SEQUENCE [LARGE SCALE GENOMIC DNA]</scope>
    <source>
        <strain evidence="8">J267</strain>
        <tissue evidence="8">Leaf</tissue>
    </source>
</reference>
<feature type="compositionally biased region" description="Basic and acidic residues" evidence="6">
    <location>
        <begin position="196"/>
        <end position="208"/>
    </location>
</feature>
<dbReference type="InterPro" id="IPR017887">
    <property type="entry name" value="TF_TCP_subgr"/>
</dbReference>
<evidence type="ECO:0000256" key="5">
    <source>
        <dbReference type="ARBA" id="ARBA00023242"/>
    </source>
</evidence>
<keyword evidence="2" id="KW-0805">Transcription regulation</keyword>
<dbReference type="PANTHER" id="PTHR31072">
    <property type="entry name" value="TRANSCRIPTION FACTOR TCP4-RELATED"/>
    <property type="match status" value="1"/>
</dbReference>
<evidence type="ECO:0000256" key="6">
    <source>
        <dbReference type="SAM" id="MobiDB-lite"/>
    </source>
</evidence>
<dbReference type="GO" id="GO:0003700">
    <property type="term" value="F:DNA-binding transcription factor activity"/>
    <property type="evidence" value="ECO:0007669"/>
    <property type="project" value="InterPro"/>
</dbReference>
<dbReference type="Pfam" id="PF03634">
    <property type="entry name" value="TCP"/>
    <property type="match status" value="1"/>
</dbReference>
<protein>
    <recommendedName>
        <fullName evidence="7">TCP domain-containing protein</fullName>
    </recommendedName>
</protein>
<organism evidence="8 9">
    <name type="scientific">Nyssa sinensis</name>
    <dbReference type="NCBI Taxonomy" id="561372"/>
    <lineage>
        <taxon>Eukaryota</taxon>
        <taxon>Viridiplantae</taxon>
        <taxon>Streptophyta</taxon>
        <taxon>Embryophyta</taxon>
        <taxon>Tracheophyta</taxon>
        <taxon>Spermatophyta</taxon>
        <taxon>Magnoliopsida</taxon>
        <taxon>eudicotyledons</taxon>
        <taxon>Gunneridae</taxon>
        <taxon>Pentapetalae</taxon>
        <taxon>asterids</taxon>
        <taxon>Cornales</taxon>
        <taxon>Nyssaceae</taxon>
        <taxon>Nyssa</taxon>
    </lineage>
</organism>
<evidence type="ECO:0000313" key="8">
    <source>
        <dbReference type="EMBL" id="KAA8530547.1"/>
    </source>
</evidence>
<comment type="subcellular location">
    <subcellularLocation>
        <location evidence="1">Nucleus</location>
    </subcellularLocation>
</comment>
<dbReference type="AlphaFoldDB" id="A0A5J5AM19"/>
<feature type="compositionally biased region" description="Low complexity" evidence="6">
    <location>
        <begin position="210"/>
        <end position="221"/>
    </location>
</feature>
<sequence length="290" mass="33220">MTFSFTTTTICLWVMTCYSLMLRPWRLLLACMAAINELNKEDHYDLVNSLPKKKPVKKDRHSKIRTARGPRERSVRLSIGIARKFFDLQDMLGFDTPSKTIDWFLIKSKTAIDHELKQTKHKCSGGSNSKSLSSASEWIVSETNQTANNENPQGIVPEWKPLNNFEQPHIAALHHLTGESSPEARARAWGGTREKMRTAKGNDSKRLPDSFSSHSQIKISSVNQEPRNDMIEEYTVSIRLKQSLVFDYQQDNTVNSPNIPRHWDISSLPAFEFPCNYNHDESIGRISNLW</sequence>
<evidence type="ECO:0000313" key="9">
    <source>
        <dbReference type="Proteomes" id="UP000325577"/>
    </source>
</evidence>
<evidence type="ECO:0000256" key="3">
    <source>
        <dbReference type="ARBA" id="ARBA00023125"/>
    </source>
</evidence>
<keyword evidence="5" id="KW-0539">Nucleus</keyword>
<dbReference type="GO" id="GO:0043565">
    <property type="term" value="F:sequence-specific DNA binding"/>
    <property type="evidence" value="ECO:0007669"/>
    <property type="project" value="TreeGrafter"/>
</dbReference>
<name>A0A5J5AM19_9ASTE</name>
<evidence type="ECO:0000256" key="4">
    <source>
        <dbReference type="ARBA" id="ARBA00023163"/>
    </source>
</evidence>
<dbReference type="Proteomes" id="UP000325577">
    <property type="component" value="Linkage Group LG2"/>
</dbReference>
<feature type="domain" description="TCP" evidence="7">
    <location>
        <begin position="57"/>
        <end position="115"/>
    </location>
</feature>
<keyword evidence="3" id="KW-0238">DNA-binding</keyword>
<proteinExistence type="predicted"/>
<dbReference type="InterPro" id="IPR005333">
    <property type="entry name" value="Transcription_factor_TCP"/>
</dbReference>
<evidence type="ECO:0000259" key="7">
    <source>
        <dbReference type="PROSITE" id="PS51369"/>
    </source>
</evidence>
<dbReference type="PROSITE" id="PS51369">
    <property type="entry name" value="TCP"/>
    <property type="match status" value="1"/>
</dbReference>
<gene>
    <name evidence="8" type="ORF">F0562_005256</name>
</gene>
<accession>A0A5J5AM19</accession>
<evidence type="ECO:0000256" key="1">
    <source>
        <dbReference type="ARBA" id="ARBA00004123"/>
    </source>
</evidence>